<dbReference type="InterPro" id="IPR029787">
    <property type="entry name" value="Nucleotide_cyclase"/>
</dbReference>
<dbReference type="Gene3D" id="1.25.40.10">
    <property type="entry name" value="Tetratricopeptide repeat domain"/>
    <property type="match status" value="2"/>
</dbReference>
<dbReference type="PANTHER" id="PTHR45138:SF9">
    <property type="entry name" value="DIGUANYLATE CYCLASE DGCM-RELATED"/>
    <property type="match status" value="1"/>
</dbReference>
<sequence>MHYVKSLFPHTIARFAYCFSLLCVLFASSAFANEAEDLLAEMQEAAQAGNLDSIKDALPQLITRSDELTEVAYTDASAKTSLLLRKTAQREAARVAVNYLRSEAATRLQEAVRYRWMMIISYDLMYFSEFSLAKSMIEQELNDIKTWSPSTKDSKTTQANLYHIYGQLLVRQQRVAQALPYFYQAETWFRSIDEQHPSIFVIYILLGEAFLHAREYQQAETFSRKALAMIPDGRVDAISYLNAILASALNRQQRSQEAMKVIADYLANPVDPRRDYFLYFSLVHIDVLRDLKQFDQALALARSTFALAQEVGNEDYIKDATRQLGYMQSYFGNLTEAEILLKEAIESPSGIRQGNPPEAYLDYVDVLMKLGQYDSALAYYRRYHDAFIEEHQRINRIAIANLEFQQRNQRLEQQKALISTQLALAQANEKRAKLQVSFFVWAIFALTVIAATILLMWLQLRRRSQQLQTMAVEDQLTRFGNRHAFLKAFDRPDYYYLLIIDIDGLKPYNDNYGHQKGDELIQTYSEQLRLRFTSSYAALFRTGGDEFAILIDNTTTIDSINDFMFEAVTGTQKGGFHTMNASYGIATREEAHSDREWISLADQRMYAMKKAK</sequence>
<feature type="transmembrane region" description="Helical" evidence="5">
    <location>
        <begin position="438"/>
        <end position="458"/>
    </location>
</feature>
<keyword evidence="5" id="KW-0812">Transmembrane</keyword>
<dbReference type="Gene3D" id="3.30.70.270">
    <property type="match status" value="1"/>
</dbReference>
<dbReference type="Pfam" id="PF00990">
    <property type="entry name" value="GGDEF"/>
    <property type="match status" value="1"/>
</dbReference>
<dbReference type="EC" id="2.7.7.65" evidence="1"/>
<keyword evidence="9" id="KW-1185">Reference proteome</keyword>
<accession>A0ABS5HDF9</accession>
<gene>
    <name evidence="8" type="ORF">J9B83_11315</name>
</gene>
<evidence type="ECO:0000313" key="9">
    <source>
        <dbReference type="Proteomes" id="UP000679722"/>
    </source>
</evidence>
<protein>
    <recommendedName>
        <fullName evidence="1">diguanylate cyclase</fullName>
        <ecNumber evidence="1">2.7.7.65</ecNumber>
    </recommendedName>
</protein>
<dbReference type="NCBIfam" id="TIGR00254">
    <property type="entry name" value="GGDEF"/>
    <property type="match status" value="1"/>
</dbReference>
<feature type="signal peptide" evidence="6">
    <location>
        <begin position="1"/>
        <end position="32"/>
    </location>
</feature>
<dbReference type="RefSeq" id="WP_211536855.1">
    <property type="nucleotide sequence ID" value="NZ_JAGSSV010000014.1"/>
</dbReference>
<dbReference type="PROSITE" id="PS50887">
    <property type="entry name" value="GGDEF"/>
    <property type="match status" value="1"/>
</dbReference>
<dbReference type="InterPro" id="IPR050469">
    <property type="entry name" value="Diguanylate_Cyclase"/>
</dbReference>
<keyword evidence="6" id="KW-0732">Signal</keyword>
<feature type="chain" id="PRO_5047448148" description="diguanylate cyclase" evidence="6">
    <location>
        <begin position="33"/>
        <end position="612"/>
    </location>
</feature>
<dbReference type="CDD" id="cd01949">
    <property type="entry name" value="GGDEF"/>
    <property type="match status" value="1"/>
</dbReference>
<dbReference type="InterPro" id="IPR043128">
    <property type="entry name" value="Rev_trsase/Diguanyl_cyclase"/>
</dbReference>
<evidence type="ECO:0000256" key="4">
    <source>
        <dbReference type="SAM" id="Coils"/>
    </source>
</evidence>
<evidence type="ECO:0000259" key="7">
    <source>
        <dbReference type="PROSITE" id="PS50887"/>
    </source>
</evidence>
<comment type="caution">
    <text evidence="8">The sequence shown here is derived from an EMBL/GenBank/DDBJ whole genome shotgun (WGS) entry which is preliminary data.</text>
</comment>
<name>A0ABS5HDF9_9GAMM</name>
<evidence type="ECO:0000313" key="8">
    <source>
        <dbReference type="EMBL" id="MBR7889530.1"/>
    </source>
</evidence>
<evidence type="ECO:0000256" key="5">
    <source>
        <dbReference type="SAM" id="Phobius"/>
    </source>
</evidence>
<feature type="repeat" description="TPR" evidence="3">
    <location>
        <begin position="200"/>
        <end position="233"/>
    </location>
</feature>
<evidence type="ECO:0000256" key="6">
    <source>
        <dbReference type="SAM" id="SignalP"/>
    </source>
</evidence>
<dbReference type="SUPFAM" id="SSF55073">
    <property type="entry name" value="Nucleotide cyclase"/>
    <property type="match status" value="1"/>
</dbReference>
<dbReference type="EMBL" id="JAGSSV010000014">
    <property type="protein sequence ID" value="MBR7889530.1"/>
    <property type="molecule type" value="Genomic_DNA"/>
</dbReference>
<evidence type="ECO:0000256" key="3">
    <source>
        <dbReference type="PROSITE-ProRule" id="PRU00339"/>
    </source>
</evidence>
<dbReference type="PANTHER" id="PTHR45138">
    <property type="entry name" value="REGULATORY COMPONENTS OF SENSORY TRANSDUCTION SYSTEM"/>
    <property type="match status" value="1"/>
</dbReference>
<dbReference type="Proteomes" id="UP000679722">
    <property type="component" value="Unassembled WGS sequence"/>
</dbReference>
<evidence type="ECO:0000256" key="1">
    <source>
        <dbReference type="ARBA" id="ARBA00012528"/>
    </source>
</evidence>
<organism evidence="8 9">
    <name type="scientific">Marinomonas vulgaris</name>
    <dbReference type="NCBI Taxonomy" id="2823372"/>
    <lineage>
        <taxon>Bacteria</taxon>
        <taxon>Pseudomonadati</taxon>
        <taxon>Pseudomonadota</taxon>
        <taxon>Gammaproteobacteria</taxon>
        <taxon>Oceanospirillales</taxon>
        <taxon>Oceanospirillaceae</taxon>
        <taxon>Marinomonas</taxon>
    </lineage>
</organism>
<keyword evidence="4" id="KW-0175">Coiled coil</keyword>
<dbReference type="Pfam" id="PF13424">
    <property type="entry name" value="TPR_12"/>
    <property type="match status" value="1"/>
</dbReference>
<dbReference type="SMART" id="SM00267">
    <property type="entry name" value="GGDEF"/>
    <property type="match status" value="1"/>
</dbReference>
<evidence type="ECO:0000256" key="2">
    <source>
        <dbReference type="ARBA" id="ARBA00034247"/>
    </source>
</evidence>
<dbReference type="PROSITE" id="PS50005">
    <property type="entry name" value="TPR"/>
    <property type="match status" value="1"/>
</dbReference>
<keyword evidence="5" id="KW-1133">Transmembrane helix</keyword>
<dbReference type="InterPro" id="IPR019734">
    <property type="entry name" value="TPR_rpt"/>
</dbReference>
<dbReference type="Pfam" id="PF13181">
    <property type="entry name" value="TPR_8"/>
    <property type="match status" value="1"/>
</dbReference>
<keyword evidence="5" id="KW-0472">Membrane</keyword>
<proteinExistence type="predicted"/>
<reference evidence="9" key="1">
    <citation type="submission" date="2023-07" db="EMBL/GenBank/DDBJ databases">
        <title>Marinomonas vulgaris A79, complete genome.</title>
        <authorList>
            <person name="Ying J.-J."/>
        </authorList>
    </citation>
    <scope>NUCLEOTIDE SEQUENCE [LARGE SCALE GENOMIC DNA]</scope>
    <source>
        <strain evidence="9">A79</strain>
    </source>
</reference>
<comment type="catalytic activity">
    <reaction evidence="2">
        <text>2 GTP = 3',3'-c-di-GMP + 2 diphosphate</text>
        <dbReference type="Rhea" id="RHEA:24898"/>
        <dbReference type="ChEBI" id="CHEBI:33019"/>
        <dbReference type="ChEBI" id="CHEBI:37565"/>
        <dbReference type="ChEBI" id="CHEBI:58805"/>
        <dbReference type="EC" id="2.7.7.65"/>
    </reaction>
</comment>
<dbReference type="InterPro" id="IPR011990">
    <property type="entry name" value="TPR-like_helical_dom_sf"/>
</dbReference>
<feature type="coiled-coil region" evidence="4">
    <location>
        <begin position="394"/>
        <end position="428"/>
    </location>
</feature>
<dbReference type="SUPFAM" id="SSF48452">
    <property type="entry name" value="TPR-like"/>
    <property type="match status" value="2"/>
</dbReference>
<keyword evidence="3" id="KW-0802">TPR repeat</keyword>
<feature type="domain" description="GGDEF" evidence="7">
    <location>
        <begin position="493"/>
        <end position="612"/>
    </location>
</feature>
<dbReference type="InterPro" id="IPR000160">
    <property type="entry name" value="GGDEF_dom"/>
</dbReference>